<keyword evidence="3" id="KW-1185">Reference proteome</keyword>
<dbReference type="Pfam" id="PF03401">
    <property type="entry name" value="TctC"/>
    <property type="match status" value="1"/>
</dbReference>
<dbReference type="Proteomes" id="UP001604043">
    <property type="component" value="Unassembled WGS sequence"/>
</dbReference>
<dbReference type="RefSeq" id="WP_394010224.1">
    <property type="nucleotide sequence ID" value="NZ_JBAFUR010000010.1"/>
</dbReference>
<name>A0ABW6ZQX7_9HYPH</name>
<dbReference type="EMBL" id="JBAFUR010000010">
    <property type="protein sequence ID" value="MFG1255300.1"/>
    <property type="molecule type" value="Genomic_DNA"/>
</dbReference>
<dbReference type="Gene3D" id="3.40.190.10">
    <property type="entry name" value="Periplasmic binding protein-like II"/>
    <property type="match status" value="1"/>
</dbReference>
<comment type="similarity">
    <text evidence="1">Belongs to the UPF0065 (bug) family.</text>
</comment>
<gene>
    <name evidence="2" type="ORF">V5F30_24025</name>
</gene>
<evidence type="ECO:0000313" key="2">
    <source>
        <dbReference type="EMBL" id="MFG1255300.1"/>
    </source>
</evidence>
<evidence type="ECO:0000256" key="1">
    <source>
        <dbReference type="ARBA" id="ARBA00006987"/>
    </source>
</evidence>
<reference evidence="2 3" key="1">
    <citation type="submission" date="2024-02" db="EMBL/GenBank/DDBJ databases">
        <title>Expansion and revision of Xanthobacter and proposal of Roseixanthobacter gen. nov.</title>
        <authorList>
            <person name="Soltysiak M.P.M."/>
            <person name="Jalihal A."/>
            <person name="Ory A."/>
            <person name="Chrisophersen C."/>
            <person name="Lee A.D."/>
            <person name="Boulton J."/>
            <person name="Springer M."/>
        </authorList>
    </citation>
    <scope>NUCLEOTIDE SEQUENCE [LARGE SCALE GENOMIC DNA]</scope>
    <source>
        <strain evidence="2 3">CB5</strain>
    </source>
</reference>
<dbReference type="CDD" id="cd07012">
    <property type="entry name" value="PBP2_Bug_TTT"/>
    <property type="match status" value="1"/>
</dbReference>
<comment type="caution">
    <text evidence="2">The sequence shown here is derived from an EMBL/GenBank/DDBJ whole genome shotgun (WGS) entry which is preliminary data.</text>
</comment>
<dbReference type="Gene3D" id="3.40.190.150">
    <property type="entry name" value="Bordetella uptake gene, domain 1"/>
    <property type="match status" value="1"/>
</dbReference>
<organism evidence="2 3">
    <name type="scientific">Xanthobacter aminoxidans</name>
    <dbReference type="NCBI Taxonomy" id="186280"/>
    <lineage>
        <taxon>Bacteria</taxon>
        <taxon>Pseudomonadati</taxon>
        <taxon>Pseudomonadota</taxon>
        <taxon>Alphaproteobacteria</taxon>
        <taxon>Hyphomicrobiales</taxon>
        <taxon>Xanthobacteraceae</taxon>
        <taxon>Xanthobacter</taxon>
    </lineage>
</organism>
<proteinExistence type="inferred from homology"/>
<dbReference type="PANTHER" id="PTHR42928:SF5">
    <property type="entry name" value="BLR1237 PROTEIN"/>
    <property type="match status" value="1"/>
</dbReference>
<evidence type="ECO:0000313" key="3">
    <source>
        <dbReference type="Proteomes" id="UP001604043"/>
    </source>
</evidence>
<protein>
    <submittedName>
        <fullName evidence="2">Tripartite tricarboxylate transporter substrate binding protein</fullName>
    </submittedName>
</protein>
<sequence>MDRRTFLKVGAGVAVMSPGAVLAKDDFPNRPIRLVVGFPPGGQSDIFARRYAERVSPLLGVPVVIDNKPGASASIANASVARSTPDGYTLSFATSSLILYALLNSKAGYDPVSSFSPIAIVGETPMVIGVNKAKLPVENLEALIREIKANPGKYSAASTGIGAIAHYSLELFKMEAGGLDLVHVPYTGGAAALLGLIRGEVDLFIETLTSMLPYSQESGPLRLLAYCSDKRASYAPAIPTTREAGLPGMLASTFNAVLAPAGTPAAVVGKLADITHDVMSKTAFQDEIRASLIDPIADSNPVSAKDYIASNLEKWRLVTAKAKISLE</sequence>
<dbReference type="InterPro" id="IPR005064">
    <property type="entry name" value="BUG"/>
</dbReference>
<dbReference type="PANTHER" id="PTHR42928">
    <property type="entry name" value="TRICARBOXYLATE-BINDING PROTEIN"/>
    <property type="match status" value="1"/>
</dbReference>
<dbReference type="InterPro" id="IPR042100">
    <property type="entry name" value="Bug_dom1"/>
</dbReference>
<dbReference type="PIRSF" id="PIRSF017082">
    <property type="entry name" value="YflP"/>
    <property type="match status" value="1"/>
</dbReference>
<accession>A0ABW6ZQX7</accession>